<dbReference type="OrthoDB" id="1825448at2"/>
<organism evidence="1 2">
    <name type="scientific">Ruminococcus flavefaciens</name>
    <dbReference type="NCBI Taxonomy" id="1265"/>
    <lineage>
        <taxon>Bacteria</taxon>
        <taxon>Bacillati</taxon>
        <taxon>Bacillota</taxon>
        <taxon>Clostridia</taxon>
        <taxon>Eubacteriales</taxon>
        <taxon>Oscillospiraceae</taxon>
        <taxon>Ruminococcus</taxon>
    </lineage>
</organism>
<dbReference type="Proteomes" id="UP000245720">
    <property type="component" value="Unassembled WGS sequence"/>
</dbReference>
<name>A0A315Y0L2_RUMFL</name>
<sequence>MTELISNYTHSRALVRQRITELSQLRRKLLECGDSRRAQELDLDRRIRLLYEEHGELQQVISHLTSYRRG</sequence>
<reference evidence="1 2" key="1">
    <citation type="submission" date="2018-05" db="EMBL/GenBank/DDBJ databases">
        <title>The Hungate 1000. A catalogue of reference genomes from the rumen microbiome.</title>
        <authorList>
            <person name="Kelly W."/>
        </authorList>
    </citation>
    <scope>NUCLEOTIDE SEQUENCE [LARGE SCALE GENOMIC DNA]</scope>
    <source>
        <strain evidence="1 2">SAb67</strain>
    </source>
</reference>
<gene>
    <name evidence="1" type="ORF">IE37_01770</name>
</gene>
<dbReference type="EMBL" id="QGDI01000006">
    <property type="protein sequence ID" value="PWJ12687.1"/>
    <property type="molecule type" value="Genomic_DNA"/>
</dbReference>
<comment type="caution">
    <text evidence="1">The sequence shown here is derived from an EMBL/GenBank/DDBJ whole genome shotgun (WGS) entry which is preliminary data.</text>
</comment>
<evidence type="ECO:0000313" key="2">
    <source>
        <dbReference type="Proteomes" id="UP000245720"/>
    </source>
</evidence>
<dbReference type="AlphaFoldDB" id="A0A315Y0L2"/>
<evidence type="ECO:0000313" key="1">
    <source>
        <dbReference type="EMBL" id="PWJ12687.1"/>
    </source>
</evidence>
<accession>A0A315Y0L2</accession>
<protein>
    <submittedName>
        <fullName evidence="1">Uncharacterized protein</fullName>
    </submittedName>
</protein>
<dbReference type="RefSeq" id="WP_109726536.1">
    <property type="nucleotide sequence ID" value="NZ_CAMOTJ010000024.1"/>
</dbReference>
<proteinExistence type="predicted"/>